<organism evidence="2 3">
    <name type="scientific">Leifsonia kafniensis</name>
    <dbReference type="NCBI Taxonomy" id="475957"/>
    <lineage>
        <taxon>Bacteria</taxon>
        <taxon>Bacillati</taxon>
        <taxon>Actinomycetota</taxon>
        <taxon>Actinomycetes</taxon>
        <taxon>Micrococcales</taxon>
        <taxon>Microbacteriaceae</taxon>
        <taxon>Leifsonia</taxon>
    </lineage>
</organism>
<evidence type="ECO:0000313" key="2">
    <source>
        <dbReference type="EMBL" id="GAA3886768.1"/>
    </source>
</evidence>
<evidence type="ECO:0000256" key="1">
    <source>
        <dbReference type="SAM" id="Phobius"/>
    </source>
</evidence>
<keyword evidence="1" id="KW-0472">Membrane</keyword>
<comment type="caution">
    <text evidence="2">The sequence shown here is derived from an EMBL/GenBank/DDBJ whole genome shotgun (WGS) entry which is preliminary data.</text>
</comment>
<gene>
    <name evidence="2" type="ORF">GCM10022381_31080</name>
</gene>
<dbReference type="EMBL" id="BAABCN010000010">
    <property type="protein sequence ID" value="GAA3886768.1"/>
    <property type="molecule type" value="Genomic_DNA"/>
</dbReference>
<feature type="transmembrane region" description="Helical" evidence="1">
    <location>
        <begin position="35"/>
        <end position="53"/>
    </location>
</feature>
<feature type="transmembrane region" description="Helical" evidence="1">
    <location>
        <begin position="60"/>
        <end position="82"/>
    </location>
</feature>
<dbReference type="Proteomes" id="UP001501803">
    <property type="component" value="Unassembled WGS sequence"/>
</dbReference>
<feature type="transmembrane region" description="Helical" evidence="1">
    <location>
        <begin position="12"/>
        <end position="29"/>
    </location>
</feature>
<evidence type="ECO:0008006" key="4">
    <source>
        <dbReference type="Google" id="ProtNLM"/>
    </source>
</evidence>
<reference evidence="3" key="1">
    <citation type="journal article" date="2019" name="Int. J. Syst. Evol. Microbiol.">
        <title>The Global Catalogue of Microorganisms (GCM) 10K type strain sequencing project: providing services to taxonomists for standard genome sequencing and annotation.</title>
        <authorList>
            <consortium name="The Broad Institute Genomics Platform"/>
            <consortium name="The Broad Institute Genome Sequencing Center for Infectious Disease"/>
            <person name="Wu L."/>
            <person name="Ma J."/>
        </authorList>
    </citation>
    <scope>NUCLEOTIDE SEQUENCE [LARGE SCALE GENOMIC DNA]</scope>
    <source>
        <strain evidence="3">JCM 17021</strain>
    </source>
</reference>
<sequence>MATRWARFARGWVVALFSTFVAGLSHTLGGGAVPSVVAVVLSLAFAGIVCVGLAGRTLSLWRMVVSVLVSQLIFHGLFSFGAPGGALSVSPAAPPRTPASALLGAHEHGAIGAVTALSSAPAGHAGGHDAAWMWAAHAVAAVITIVALRHGESAFWGLFATVRLGIRSLFAALAGVLAGATLPGAPRSTVSTARVFTPRDLALVFSRMRHRGPPALRFA</sequence>
<name>A0ABP7KSI4_9MICO</name>
<protein>
    <recommendedName>
        <fullName evidence="4">MFS transporter</fullName>
    </recommendedName>
</protein>
<dbReference type="RefSeq" id="WP_345068356.1">
    <property type="nucleotide sequence ID" value="NZ_BAABCN010000010.1"/>
</dbReference>
<proteinExistence type="predicted"/>
<feature type="transmembrane region" description="Helical" evidence="1">
    <location>
        <begin position="155"/>
        <end position="178"/>
    </location>
</feature>
<keyword evidence="3" id="KW-1185">Reference proteome</keyword>
<accession>A0ABP7KSI4</accession>
<keyword evidence="1" id="KW-0812">Transmembrane</keyword>
<evidence type="ECO:0000313" key="3">
    <source>
        <dbReference type="Proteomes" id="UP001501803"/>
    </source>
</evidence>
<feature type="transmembrane region" description="Helical" evidence="1">
    <location>
        <begin position="131"/>
        <end position="148"/>
    </location>
</feature>
<keyword evidence="1" id="KW-1133">Transmembrane helix</keyword>